<dbReference type="SUPFAM" id="SSF46785">
    <property type="entry name" value="Winged helix' DNA-binding domain"/>
    <property type="match status" value="1"/>
</dbReference>
<feature type="domain" description="HTH marR-type" evidence="1">
    <location>
        <begin position="52"/>
        <end position="185"/>
    </location>
</feature>
<dbReference type="PANTHER" id="PTHR33164:SF13">
    <property type="entry name" value="4-HYDROXYPHENYLACETATE CATABOLISM PROTEIN"/>
    <property type="match status" value="1"/>
</dbReference>
<proteinExistence type="predicted"/>
<dbReference type="PROSITE" id="PS50995">
    <property type="entry name" value="HTH_MARR_2"/>
    <property type="match status" value="1"/>
</dbReference>
<dbReference type="InterPro" id="IPR039422">
    <property type="entry name" value="MarR/SlyA-like"/>
</dbReference>
<dbReference type="GO" id="GO:0003700">
    <property type="term" value="F:DNA-binding transcription factor activity"/>
    <property type="evidence" value="ECO:0007669"/>
    <property type="project" value="InterPro"/>
</dbReference>
<sequence>MGLQDEYGLADSFARIDGIAAWGSYIQSRQQLVHAMTQHDITPALDTSRSFARSLPMALLKAREAVMVRFRPSLRAHGLTEQQWRVLRIMSVADRRLRPMELSQLTFISMPSLSRLLKTLEGRLLIKRGRHVADLRGSEFALTPAGQEMVAQIVPHFETIYTEIEEQLGSAESEQLFRILEHVVQSLGLPGEDELGTD</sequence>
<dbReference type="GO" id="GO:0003677">
    <property type="term" value="F:DNA binding"/>
    <property type="evidence" value="ECO:0007669"/>
    <property type="project" value="InterPro"/>
</dbReference>
<evidence type="ECO:0000259" key="1">
    <source>
        <dbReference type="PROSITE" id="PS50995"/>
    </source>
</evidence>
<dbReference type="Proteomes" id="UP000028782">
    <property type="component" value="Chromosome"/>
</dbReference>
<dbReference type="AlphaFoldDB" id="A0A076PBT2"/>
<dbReference type="PANTHER" id="PTHR33164">
    <property type="entry name" value="TRANSCRIPTIONAL REGULATOR, MARR FAMILY"/>
    <property type="match status" value="1"/>
</dbReference>
<dbReference type="PRINTS" id="PR00598">
    <property type="entry name" value="HTHMARR"/>
</dbReference>
<dbReference type="InterPro" id="IPR012712">
    <property type="entry name" value="HpaR/FarR"/>
</dbReference>
<dbReference type="SMART" id="SM00347">
    <property type="entry name" value="HTH_MARR"/>
    <property type="match status" value="1"/>
</dbReference>
<evidence type="ECO:0000313" key="3">
    <source>
        <dbReference type="Proteomes" id="UP000028782"/>
    </source>
</evidence>
<dbReference type="EMBL" id="CP006704">
    <property type="protein sequence ID" value="AIJ44274.1"/>
    <property type="molecule type" value="Genomic_DNA"/>
</dbReference>
<evidence type="ECO:0000313" key="2">
    <source>
        <dbReference type="EMBL" id="AIJ44274.1"/>
    </source>
</evidence>
<organism evidence="2 3">
    <name type="scientific">Comamonas testosteroni TK102</name>
    <dbReference type="NCBI Taxonomy" id="1392005"/>
    <lineage>
        <taxon>Bacteria</taxon>
        <taxon>Pseudomonadati</taxon>
        <taxon>Pseudomonadota</taxon>
        <taxon>Betaproteobacteria</taxon>
        <taxon>Burkholderiales</taxon>
        <taxon>Comamonadaceae</taxon>
        <taxon>Comamonas</taxon>
    </lineage>
</organism>
<accession>A0A076PBT2</accession>
<dbReference type="Pfam" id="PF12802">
    <property type="entry name" value="MarR_2"/>
    <property type="match status" value="1"/>
</dbReference>
<dbReference type="InterPro" id="IPR036390">
    <property type="entry name" value="WH_DNA-bd_sf"/>
</dbReference>
<dbReference type="NCBIfam" id="TIGR02337">
    <property type="entry name" value="HpaR"/>
    <property type="match status" value="1"/>
</dbReference>
<reference evidence="2 3" key="1">
    <citation type="journal article" date="2014" name="Genome Announc.">
        <title>Complete Genome Sequence of Polychlorinated Biphenyl Degrader Comamonas testosteroni TK102 (NBRC 109938).</title>
        <authorList>
            <person name="Fukuda K."/>
            <person name="Hosoyama A."/>
            <person name="Tsuchikane K."/>
            <person name="Ohji S."/>
            <person name="Yamazoe A."/>
            <person name="Fujita N."/>
            <person name="Shintani M."/>
            <person name="Kimbara K."/>
        </authorList>
    </citation>
    <scope>NUCLEOTIDE SEQUENCE [LARGE SCALE GENOMIC DNA]</scope>
    <source>
        <strain evidence="2">TK102</strain>
    </source>
</reference>
<dbReference type="HOGENOM" id="CLU_083287_8_1_4"/>
<dbReference type="InterPro" id="IPR000835">
    <property type="entry name" value="HTH_MarR-typ"/>
</dbReference>
<dbReference type="Gene3D" id="1.10.10.10">
    <property type="entry name" value="Winged helix-like DNA-binding domain superfamily/Winged helix DNA-binding domain"/>
    <property type="match status" value="1"/>
</dbReference>
<gene>
    <name evidence="2" type="ORF">O987_00370</name>
</gene>
<name>A0A076PBT2_COMTE</name>
<dbReference type="GO" id="GO:0045892">
    <property type="term" value="P:negative regulation of DNA-templated transcription"/>
    <property type="evidence" value="ECO:0007669"/>
    <property type="project" value="InterPro"/>
</dbReference>
<dbReference type="GO" id="GO:0006950">
    <property type="term" value="P:response to stress"/>
    <property type="evidence" value="ECO:0007669"/>
    <property type="project" value="TreeGrafter"/>
</dbReference>
<dbReference type="KEGG" id="ctes:O987_00370"/>
<protein>
    <submittedName>
        <fullName evidence="2">MarR family transcriptional regulator</fullName>
    </submittedName>
</protein>
<dbReference type="InterPro" id="IPR036388">
    <property type="entry name" value="WH-like_DNA-bd_sf"/>
</dbReference>